<comment type="catalytic activity">
    <reaction evidence="6 9 10">
        <text>4-methyl-5-(2-phosphooxyethyl)-thiazole + 4-amino-2-methyl-5-(diphosphooxymethyl)pyrimidine + H(+) = thiamine phosphate + diphosphate</text>
        <dbReference type="Rhea" id="RHEA:22328"/>
        <dbReference type="ChEBI" id="CHEBI:15378"/>
        <dbReference type="ChEBI" id="CHEBI:33019"/>
        <dbReference type="ChEBI" id="CHEBI:37575"/>
        <dbReference type="ChEBI" id="CHEBI:57841"/>
        <dbReference type="ChEBI" id="CHEBI:58296"/>
        <dbReference type="EC" id="2.5.1.3"/>
    </reaction>
</comment>
<sequence length="218" mass="23665">MSKELDLKKALRLYFVMGSQDIGLYDPLTTLEIALKAGVSCYQWREKGPLSLKEAERIAFAQAARRLCANYHVPFFVDDDVELALKLSADGVHVGQKDEGAQTVRRRIGTDMWLGVSVHSLEEAEHAHADGADYIGVGPYKPTQSKADAESPVGDKLFRELTKRDYPLPTVAIGGVTPNDVSTILSAGAAGVAVISAISKSPDPAKSVDRFLSELNMY</sequence>
<keyword evidence="5 9" id="KW-0784">Thiamine biosynthesis</keyword>
<feature type="binding site" evidence="9">
    <location>
        <position position="98"/>
    </location>
    <ligand>
        <name>Mg(2+)</name>
        <dbReference type="ChEBI" id="CHEBI:18420"/>
    </ligand>
</feature>
<evidence type="ECO:0000256" key="1">
    <source>
        <dbReference type="ARBA" id="ARBA00005165"/>
    </source>
</evidence>
<dbReference type="InterPro" id="IPR036206">
    <property type="entry name" value="ThiamineP_synth_sf"/>
</dbReference>
<feature type="binding site" evidence="9">
    <location>
        <position position="117"/>
    </location>
    <ligand>
        <name>4-amino-2-methyl-5-(diphosphooxymethyl)pyrimidine</name>
        <dbReference type="ChEBI" id="CHEBI:57841"/>
    </ligand>
</feature>
<evidence type="ECO:0000259" key="12">
    <source>
        <dbReference type="Pfam" id="PF02581"/>
    </source>
</evidence>
<evidence type="ECO:0000256" key="8">
    <source>
        <dbReference type="ARBA" id="ARBA00047883"/>
    </source>
</evidence>
<feature type="binding site" evidence="9">
    <location>
        <begin position="195"/>
        <end position="196"/>
    </location>
    <ligand>
        <name>2-[(2R,5Z)-2-carboxy-4-methylthiazol-5(2H)-ylidene]ethyl phosphate</name>
        <dbReference type="ChEBI" id="CHEBI:62899"/>
    </ligand>
</feature>
<evidence type="ECO:0000313" key="14">
    <source>
        <dbReference type="Proteomes" id="UP001597399"/>
    </source>
</evidence>
<evidence type="ECO:0000256" key="7">
    <source>
        <dbReference type="ARBA" id="ARBA00047851"/>
    </source>
</evidence>
<dbReference type="SUPFAM" id="SSF51391">
    <property type="entry name" value="Thiamin phosphate synthase"/>
    <property type="match status" value="1"/>
</dbReference>
<comment type="pathway">
    <text evidence="1 9 11">Cofactor biosynthesis; thiamine diphosphate biosynthesis; thiamine phosphate from 4-amino-2-methyl-5-diphosphomethylpyrimidine and 4-methyl-5-(2-phosphoethyl)-thiazole: step 1/1.</text>
</comment>
<keyword evidence="2 9" id="KW-0808">Transferase</keyword>
<feature type="binding site" evidence="9">
    <location>
        <position position="78"/>
    </location>
    <ligand>
        <name>4-amino-2-methyl-5-(diphosphooxymethyl)pyrimidine</name>
        <dbReference type="ChEBI" id="CHEBI:57841"/>
    </ligand>
</feature>
<evidence type="ECO:0000256" key="5">
    <source>
        <dbReference type="ARBA" id="ARBA00022977"/>
    </source>
</evidence>
<dbReference type="Gene3D" id="3.20.20.70">
    <property type="entry name" value="Aldolase class I"/>
    <property type="match status" value="1"/>
</dbReference>
<keyword evidence="4 9" id="KW-0460">Magnesium</keyword>
<dbReference type="EC" id="2.5.1.3" evidence="9"/>
<dbReference type="Proteomes" id="UP001597399">
    <property type="component" value="Unassembled WGS sequence"/>
</dbReference>
<feature type="binding site" evidence="9">
    <location>
        <begin position="43"/>
        <end position="47"/>
    </location>
    <ligand>
        <name>4-amino-2-methyl-5-(diphosphooxymethyl)pyrimidine</name>
        <dbReference type="ChEBI" id="CHEBI:57841"/>
    </ligand>
</feature>
<evidence type="ECO:0000256" key="6">
    <source>
        <dbReference type="ARBA" id="ARBA00047334"/>
    </source>
</evidence>
<comment type="caution">
    <text evidence="13">The sequence shown here is derived from an EMBL/GenBank/DDBJ whole genome shotgun (WGS) entry which is preliminary data.</text>
</comment>
<evidence type="ECO:0000256" key="4">
    <source>
        <dbReference type="ARBA" id="ARBA00022842"/>
    </source>
</evidence>
<proteinExistence type="inferred from homology"/>
<protein>
    <recommendedName>
        <fullName evidence="9">Thiamine-phosphate synthase</fullName>
        <shortName evidence="9">TP synthase</shortName>
        <shortName evidence="9">TPS</shortName>
        <ecNumber evidence="9">2.5.1.3</ecNumber>
    </recommendedName>
    <alternativeName>
        <fullName evidence="9">Thiamine-phosphate pyrophosphorylase</fullName>
        <shortName evidence="9">TMP pyrophosphorylase</shortName>
        <shortName evidence="9">TMP-PPase</shortName>
    </alternativeName>
</protein>
<accession>A0ABW5S950</accession>
<dbReference type="InterPro" id="IPR022998">
    <property type="entry name" value="ThiamineP_synth_TenI"/>
</dbReference>
<dbReference type="CDD" id="cd00564">
    <property type="entry name" value="TMP_TenI"/>
    <property type="match status" value="1"/>
</dbReference>
<reference evidence="14" key="1">
    <citation type="journal article" date="2019" name="Int. J. Syst. Evol. Microbiol.">
        <title>The Global Catalogue of Microorganisms (GCM) 10K type strain sequencing project: providing services to taxonomists for standard genome sequencing and annotation.</title>
        <authorList>
            <consortium name="The Broad Institute Genomics Platform"/>
            <consortium name="The Broad Institute Genome Sequencing Center for Infectious Disease"/>
            <person name="Wu L."/>
            <person name="Ma J."/>
        </authorList>
    </citation>
    <scope>NUCLEOTIDE SEQUENCE [LARGE SCALE GENOMIC DNA]</scope>
    <source>
        <strain evidence="14">TISTR 2466</strain>
    </source>
</reference>
<dbReference type="PANTHER" id="PTHR20857:SF15">
    <property type="entry name" value="THIAMINE-PHOSPHATE SYNTHASE"/>
    <property type="match status" value="1"/>
</dbReference>
<dbReference type="GO" id="GO:0004789">
    <property type="term" value="F:thiamine-phosphate diphosphorylase activity"/>
    <property type="evidence" value="ECO:0007669"/>
    <property type="project" value="UniProtKB-EC"/>
</dbReference>
<dbReference type="RefSeq" id="WP_253062963.1">
    <property type="nucleotide sequence ID" value="NZ_JAMXWM010000017.1"/>
</dbReference>
<keyword evidence="3 9" id="KW-0479">Metal-binding</keyword>
<feature type="binding site" evidence="9">
    <location>
        <position position="146"/>
    </location>
    <ligand>
        <name>4-amino-2-methyl-5-(diphosphooxymethyl)pyrimidine</name>
        <dbReference type="ChEBI" id="CHEBI:57841"/>
    </ligand>
</feature>
<evidence type="ECO:0000256" key="10">
    <source>
        <dbReference type="RuleBase" id="RU003826"/>
    </source>
</evidence>
<evidence type="ECO:0000256" key="3">
    <source>
        <dbReference type="ARBA" id="ARBA00022723"/>
    </source>
</evidence>
<keyword evidence="14" id="KW-1185">Reference proteome</keyword>
<comment type="function">
    <text evidence="9">Condenses 4-methyl-5-(beta-hydroxyethyl)thiazole monophosphate (THZ-P) and 2-methyl-4-amino-5-hydroxymethyl pyrimidine pyrophosphate (HMP-PP) to form thiamine monophosphate (TMP).</text>
</comment>
<dbReference type="PANTHER" id="PTHR20857">
    <property type="entry name" value="THIAMINE-PHOSPHATE PYROPHOSPHORYLASE"/>
    <property type="match status" value="1"/>
</dbReference>
<comment type="catalytic activity">
    <reaction evidence="8 9 10">
        <text>2-[(2R,5Z)-2-carboxy-4-methylthiazol-5(2H)-ylidene]ethyl phosphate + 4-amino-2-methyl-5-(diphosphooxymethyl)pyrimidine + 2 H(+) = thiamine phosphate + CO2 + diphosphate</text>
        <dbReference type="Rhea" id="RHEA:47844"/>
        <dbReference type="ChEBI" id="CHEBI:15378"/>
        <dbReference type="ChEBI" id="CHEBI:16526"/>
        <dbReference type="ChEBI" id="CHEBI:33019"/>
        <dbReference type="ChEBI" id="CHEBI:37575"/>
        <dbReference type="ChEBI" id="CHEBI:57841"/>
        <dbReference type="ChEBI" id="CHEBI:62899"/>
        <dbReference type="EC" id="2.5.1.3"/>
    </reaction>
</comment>
<dbReference type="InterPro" id="IPR034291">
    <property type="entry name" value="TMP_synthase"/>
</dbReference>
<feature type="domain" description="Thiamine phosphate synthase/TenI" evidence="12">
    <location>
        <begin position="13"/>
        <end position="198"/>
    </location>
</feature>
<evidence type="ECO:0000256" key="11">
    <source>
        <dbReference type="RuleBase" id="RU004253"/>
    </source>
</evidence>
<feature type="binding site" evidence="9">
    <location>
        <begin position="143"/>
        <end position="145"/>
    </location>
    <ligand>
        <name>2-[(2R,5Z)-2-carboxy-4-methylthiazol-5(2H)-ylidene]ethyl phosphate</name>
        <dbReference type="ChEBI" id="CHEBI:62899"/>
    </ligand>
</feature>
<dbReference type="Pfam" id="PF02581">
    <property type="entry name" value="TMP-TENI"/>
    <property type="match status" value="1"/>
</dbReference>
<dbReference type="InterPro" id="IPR013785">
    <property type="entry name" value="Aldolase_TIM"/>
</dbReference>
<comment type="similarity">
    <text evidence="9 10">Belongs to the thiamine-phosphate synthase family.</text>
</comment>
<evidence type="ECO:0000256" key="9">
    <source>
        <dbReference type="HAMAP-Rule" id="MF_00097"/>
    </source>
</evidence>
<evidence type="ECO:0000313" key="13">
    <source>
        <dbReference type="EMBL" id="MFD2695639.1"/>
    </source>
</evidence>
<feature type="binding site" evidence="9">
    <location>
        <position position="79"/>
    </location>
    <ligand>
        <name>Mg(2+)</name>
        <dbReference type="ChEBI" id="CHEBI:18420"/>
    </ligand>
</feature>
<dbReference type="EMBL" id="JBHUMQ010000050">
    <property type="protein sequence ID" value="MFD2695639.1"/>
    <property type="molecule type" value="Genomic_DNA"/>
</dbReference>
<name>A0ABW5S950_9BACL</name>
<evidence type="ECO:0000256" key="2">
    <source>
        <dbReference type="ARBA" id="ARBA00022679"/>
    </source>
</evidence>
<comment type="cofactor">
    <cofactor evidence="9">
        <name>Mg(2+)</name>
        <dbReference type="ChEBI" id="CHEBI:18420"/>
    </cofactor>
    <text evidence="9">Binds 1 Mg(2+) ion per subunit.</text>
</comment>
<comment type="catalytic activity">
    <reaction evidence="7 9 10">
        <text>2-(2-carboxy-4-methylthiazol-5-yl)ethyl phosphate + 4-amino-2-methyl-5-(diphosphooxymethyl)pyrimidine + 2 H(+) = thiamine phosphate + CO2 + diphosphate</text>
        <dbReference type="Rhea" id="RHEA:47848"/>
        <dbReference type="ChEBI" id="CHEBI:15378"/>
        <dbReference type="ChEBI" id="CHEBI:16526"/>
        <dbReference type="ChEBI" id="CHEBI:33019"/>
        <dbReference type="ChEBI" id="CHEBI:37575"/>
        <dbReference type="ChEBI" id="CHEBI:57841"/>
        <dbReference type="ChEBI" id="CHEBI:62890"/>
        <dbReference type="EC" id="2.5.1.3"/>
    </reaction>
</comment>
<feature type="binding site" evidence="9">
    <location>
        <position position="175"/>
    </location>
    <ligand>
        <name>2-[(2R,5Z)-2-carboxy-4-methylthiazol-5(2H)-ylidene]ethyl phosphate</name>
        <dbReference type="ChEBI" id="CHEBI:62899"/>
    </ligand>
</feature>
<dbReference type="NCBIfam" id="TIGR00693">
    <property type="entry name" value="thiE"/>
    <property type="match status" value="1"/>
</dbReference>
<organism evidence="13 14">
    <name type="scientific">Sporolactobacillus shoreicorticis</name>
    <dbReference type="NCBI Taxonomy" id="1923877"/>
    <lineage>
        <taxon>Bacteria</taxon>
        <taxon>Bacillati</taxon>
        <taxon>Bacillota</taxon>
        <taxon>Bacilli</taxon>
        <taxon>Bacillales</taxon>
        <taxon>Sporolactobacillaceae</taxon>
        <taxon>Sporolactobacillus</taxon>
    </lineage>
</organism>
<gene>
    <name evidence="9 13" type="primary">thiE</name>
    <name evidence="13" type="ORF">ACFSUE_18720</name>
</gene>
<dbReference type="HAMAP" id="MF_00097">
    <property type="entry name" value="TMP_synthase"/>
    <property type="match status" value="1"/>
</dbReference>